<evidence type="ECO:0000256" key="3">
    <source>
        <dbReference type="ARBA" id="ARBA00023163"/>
    </source>
</evidence>
<proteinExistence type="predicted"/>
<evidence type="ECO:0000313" key="6">
    <source>
        <dbReference type="Proteomes" id="UP000307999"/>
    </source>
</evidence>
<dbReference type="AlphaFoldDB" id="A0A4U1B9E1"/>
<dbReference type="PANTHER" id="PTHR30146">
    <property type="entry name" value="LACI-RELATED TRANSCRIPTIONAL REPRESSOR"/>
    <property type="match status" value="1"/>
</dbReference>
<dbReference type="SUPFAM" id="SSF53822">
    <property type="entry name" value="Periplasmic binding protein-like I"/>
    <property type="match status" value="1"/>
</dbReference>
<keyword evidence="2" id="KW-0238">DNA-binding</keyword>
<name>A0A4U1B9E1_9GAMM</name>
<evidence type="ECO:0000259" key="4">
    <source>
        <dbReference type="PROSITE" id="PS50932"/>
    </source>
</evidence>
<dbReference type="PRINTS" id="PR00036">
    <property type="entry name" value="HTHLACI"/>
</dbReference>
<keyword evidence="1" id="KW-0805">Transcription regulation</keyword>
<organism evidence="5 6">
    <name type="scientific">Thalassotalea mangrovi</name>
    <dbReference type="NCBI Taxonomy" id="2572245"/>
    <lineage>
        <taxon>Bacteria</taxon>
        <taxon>Pseudomonadati</taxon>
        <taxon>Pseudomonadota</taxon>
        <taxon>Gammaproteobacteria</taxon>
        <taxon>Alteromonadales</taxon>
        <taxon>Colwelliaceae</taxon>
        <taxon>Thalassotalea</taxon>
    </lineage>
</organism>
<dbReference type="InterPro" id="IPR000843">
    <property type="entry name" value="HTH_LacI"/>
</dbReference>
<gene>
    <name evidence="5" type="ORF">E8M12_00850</name>
</gene>
<dbReference type="Pfam" id="PF00532">
    <property type="entry name" value="Peripla_BP_1"/>
    <property type="match status" value="1"/>
</dbReference>
<dbReference type="PANTHER" id="PTHR30146:SF109">
    <property type="entry name" value="HTH-TYPE TRANSCRIPTIONAL REGULATOR GALS"/>
    <property type="match status" value="1"/>
</dbReference>
<evidence type="ECO:0000313" key="5">
    <source>
        <dbReference type="EMBL" id="TKB47370.1"/>
    </source>
</evidence>
<dbReference type="GO" id="GO:0000976">
    <property type="term" value="F:transcription cis-regulatory region binding"/>
    <property type="evidence" value="ECO:0007669"/>
    <property type="project" value="TreeGrafter"/>
</dbReference>
<sequence>MSTIYEVSKLAGVSSATVSRVMNKSSRVSPKTREKVLNAMEELGYRPNSIAQSLASKRSNSIGVVISELQGSYYGMLLNEIELTLRNAKKHVMIAAGHADAAIEEDSIEFLLQRNCDALILFVEAVSDQYLRDLYSRGVRFTLINRQVDGLEDQCLSIDNYQGGYLACQKMIEAGHTSIAYISGPDWKLDAMERLRGHRQALDDNGLTFSDELFYLGDYSEQSGEQGLAKILKSKVPFTGLICGNDEMAAGAIVTARSFGFSMPQQLSIIGFDDAYFSRFIYPRLTTIKNPIKEIGAVSANRVLNSTYGLKSKNLKYDSQPVLIERDSLTAPSLHPYT</sequence>
<dbReference type="EMBL" id="SWDB01000003">
    <property type="protein sequence ID" value="TKB47370.1"/>
    <property type="molecule type" value="Genomic_DNA"/>
</dbReference>
<dbReference type="Proteomes" id="UP000307999">
    <property type="component" value="Unassembled WGS sequence"/>
</dbReference>
<dbReference type="Gene3D" id="1.10.260.40">
    <property type="entry name" value="lambda repressor-like DNA-binding domains"/>
    <property type="match status" value="1"/>
</dbReference>
<dbReference type="GO" id="GO:0003700">
    <property type="term" value="F:DNA-binding transcription factor activity"/>
    <property type="evidence" value="ECO:0007669"/>
    <property type="project" value="TreeGrafter"/>
</dbReference>
<reference evidence="5 6" key="1">
    <citation type="submission" date="2019-04" db="EMBL/GenBank/DDBJ databases">
        <title>Thalassotalea guangxiensis sp. nov., isolated from sediment of the coastal wetland.</title>
        <authorList>
            <person name="Zheng S."/>
            <person name="Zhang D."/>
        </authorList>
    </citation>
    <scope>NUCLEOTIDE SEQUENCE [LARGE SCALE GENOMIC DNA]</scope>
    <source>
        <strain evidence="5 6">ZS-4</strain>
    </source>
</reference>
<keyword evidence="3" id="KW-0804">Transcription</keyword>
<dbReference type="SUPFAM" id="SSF47413">
    <property type="entry name" value="lambda repressor-like DNA-binding domains"/>
    <property type="match status" value="1"/>
</dbReference>
<dbReference type="Pfam" id="PF00356">
    <property type="entry name" value="LacI"/>
    <property type="match status" value="1"/>
</dbReference>
<dbReference type="PROSITE" id="PS50932">
    <property type="entry name" value="HTH_LACI_2"/>
    <property type="match status" value="1"/>
</dbReference>
<dbReference type="Gene3D" id="3.40.50.2300">
    <property type="match status" value="2"/>
</dbReference>
<dbReference type="InterPro" id="IPR001761">
    <property type="entry name" value="Peripla_BP/Lac1_sug-bd_dom"/>
</dbReference>
<feature type="domain" description="HTH lacI-type" evidence="4">
    <location>
        <begin position="2"/>
        <end position="56"/>
    </location>
</feature>
<dbReference type="InterPro" id="IPR028082">
    <property type="entry name" value="Peripla_BP_I"/>
</dbReference>
<dbReference type="CDD" id="cd01392">
    <property type="entry name" value="HTH_LacI"/>
    <property type="match status" value="1"/>
</dbReference>
<dbReference type="InterPro" id="IPR010982">
    <property type="entry name" value="Lambda_DNA-bd_dom_sf"/>
</dbReference>
<evidence type="ECO:0000256" key="1">
    <source>
        <dbReference type="ARBA" id="ARBA00023015"/>
    </source>
</evidence>
<comment type="caution">
    <text evidence="5">The sequence shown here is derived from an EMBL/GenBank/DDBJ whole genome shotgun (WGS) entry which is preliminary data.</text>
</comment>
<dbReference type="SMART" id="SM00354">
    <property type="entry name" value="HTH_LACI"/>
    <property type="match status" value="1"/>
</dbReference>
<dbReference type="RefSeq" id="WP_136734181.1">
    <property type="nucleotide sequence ID" value="NZ_SWDB01000003.1"/>
</dbReference>
<accession>A0A4U1B9E1</accession>
<evidence type="ECO:0000256" key="2">
    <source>
        <dbReference type="ARBA" id="ARBA00023125"/>
    </source>
</evidence>
<keyword evidence="6" id="KW-1185">Reference proteome</keyword>
<protein>
    <submittedName>
        <fullName evidence="5">LacI family transcriptional regulator</fullName>
    </submittedName>
</protein>
<dbReference type="OrthoDB" id="9798934at2"/>